<name>A0AAV4CNW9_9GAST</name>
<dbReference type="EMBL" id="BLXT01006781">
    <property type="protein sequence ID" value="GFO33558.1"/>
    <property type="molecule type" value="Genomic_DNA"/>
</dbReference>
<accession>A0AAV4CNW9</accession>
<evidence type="ECO:0000313" key="2">
    <source>
        <dbReference type="Proteomes" id="UP000735302"/>
    </source>
</evidence>
<organism evidence="1 2">
    <name type="scientific">Plakobranchus ocellatus</name>
    <dbReference type="NCBI Taxonomy" id="259542"/>
    <lineage>
        <taxon>Eukaryota</taxon>
        <taxon>Metazoa</taxon>
        <taxon>Spiralia</taxon>
        <taxon>Lophotrochozoa</taxon>
        <taxon>Mollusca</taxon>
        <taxon>Gastropoda</taxon>
        <taxon>Heterobranchia</taxon>
        <taxon>Euthyneura</taxon>
        <taxon>Panpulmonata</taxon>
        <taxon>Sacoglossa</taxon>
        <taxon>Placobranchoidea</taxon>
        <taxon>Plakobranchidae</taxon>
        <taxon>Plakobranchus</taxon>
    </lineage>
</organism>
<dbReference type="AlphaFoldDB" id="A0AAV4CNW9"/>
<comment type="caution">
    <text evidence="1">The sequence shown here is derived from an EMBL/GenBank/DDBJ whole genome shotgun (WGS) entry which is preliminary data.</text>
</comment>
<reference evidence="1 2" key="1">
    <citation type="journal article" date="2021" name="Elife">
        <title>Chloroplast acquisition without the gene transfer in kleptoplastic sea slugs, Plakobranchus ocellatus.</title>
        <authorList>
            <person name="Maeda T."/>
            <person name="Takahashi S."/>
            <person name="Yoshida T."/>
            <person name="Shimamura S."/>
            <person name="Takaki Y."/>
            <person name="Nagai Y."/>
            <person name="Toyoda A."/>
            <person name="Suzuki Y."/>
            <person name="Arimoto A."/>
            <person name="Ishii H."/>
            <person name="Satoh N."/>
            <person name="Nishiyama T."/>
            <person name="Hasebe M."/>
            <person name="Maruyama T."/>
            <person name="Minagawa J."/>
            <person name="Obokata J."/>
            <person name="Shigenobu S."/>
        </authorList>
    </citation>
    <scope>NUCLEOTIDE SEQUENCE [LARGE SCALE GENOMIC DNA]</scope>
</reference>
<keyword evidence="2" id="KW-1185">Reference proteome</keyword>
<gene>
    <name evidence="1" type="ORF">PoB_006006300</name>
</gene>
<proteinExistence type="predicted"/>
<protein>
    <submittedName>
        <fullName evidence="1">Uncharacterized protein</fullName>
    </submittedName>
</protein>
<dbReference type="Proteomes" id="UP000735302">
    <property type="component" value="Unassembled WGS sequence"/>
</dbReference>
<sequence length="79" mass="8780">MPFESALNSAGTPLSRVRARLPAPWPDGGPERLISPCCGLAIYSSPLEVLLAKFLLRPMTSYRPWYIKSFNSPVQEEMA</sequence>
<evidence type="ECO:0000313" key="1">
    <source>
        <dbReference type="EMBL" id="GFO33558.1"/>
    </source>
</evidence>